<dbReference type="EMBL" id="LSNG01000005">
    <property type="protein sequence ID" value="KXN76902.1"/>
    <property type="molecule type" value="Genomic_DNA"/>
</dbReference>
<reference evidence="1 2" key="1">
    <citation type="submission" date="2016-02" db="EMBL/GenBank/DDBJ databases">
        <title>Complete Genome Sequences of Lactobacillus johnsonii Strain W1.</title>
        <authorList>
            <person name="Sun Y."/>
            <person name="Wu X."/>
        </authorList>
    </citation>
    <scope>NUCLEOTIDE SEQUENCE [LARGE SCALE GENOMIC DNA]</scope>
    <source>
        <strain evidence="1 2">W1</strain>
    </source>
</reference>
<accession>A0A9X0SCP5</accession>
<comment type="caution">
    <text evidence="1">The sequence shown here is derived from an EMBL/GenBank/DDBJ whole genome shotgun (WGS) entry which is preliminary data.</text>
</comment>
<evidence type="ECO:0000313" key="2">
    <source>
        <dbReference type="Proteomes" id="UP000070346"/>
    </source>
</evidence>
<proteinExistence type="predicted"/>
<dbReference type="OrthoDB" id="2329869at2"/>
<dbReference type="RefSeq" id="WP_061399886.1">
    <property type="nucleotide sequence ID" value="NZ_LSNG01000005.1"/>
</dbReference>
<sequence length="93" mass="10798">MKVIDKRPKRNNEWHVGDVICYYNQPDNKNYGMIMAYECDEDIDANNLYCLVGIDRNAGDVEVYDSPSIEDLLKEMNVYSHVEKVNAHLVVED</sequence>
<dbReference type="AlphaFoldDB" id="A0A9X0SCP5"/>
<evidence type="ECO:0000313" key="1">
    <source>
        <dbReference type="EMBL" id="KXN76902.1"/>
    </source>
</evidence>
<gene>
    <name evidence="1" type="ORF">AYJ53_07500</name>
</gene>
<name>A0A9X0SCP5_LACJH</name>
<organism evidence="1 2">
    <name type="scientific">Lactobacillus johnsonii</name>
    <dbReference type="NCBI Taxonomy" id="33959"/>
    <lineage>
        <taxon>Bacteria</taxon>
        <taxon>Bacillati</taxon>
        <taxon>Bacillota</taxon>
        <taxon>Bacilli</taxon>
        <taxon>Lactobacillales</taxon>
        <taxon>Lactobacillaceae</taxon>
        <taxon>Lactobacillus</taxon>
    </lineage>
</organism>
<dbReference type="Proteomes" id="UP000070346">
    <property type="component" value="Unassembled WGS sequence"/>
</dbReference>
<protein>
    <submittedName>
        <fullName evidence="1">Uncharacterized protein</fullName>
    </submittedName>
</protein>